<dbReference type="PANTHER" id="PTHR12815">
    <property type="entry name" value="SORTING AND ASSEMBLY MACHINERY SAMM50 PROTEIN FAMILY MEMBER"/>
    <property type="match status" value="1"/>
</dbReference>
<dbReference type="PANTHER" id="PTHR12815:SF47">
    <property type="entry name" value="TRANSLOCATION AND ASSEMBLY MODULE SUBUNIT TAMA"/>
    <property type="match status" value="1"/>
</dbReference>
<feature type="region of interest" description="Disordered" evidence="11">
    <location>
        <begin position="508"/>
        <end position="543"/>
    </location>
</feature>
<evidence type="ECO:0000256" key="11">
    <source>
        <dbReference type="SAM" id="MobiDB-lite"/>
    </source>
</evidence>
<dbReference type="GO" id="GO:0097347">
    <property type="term" value="C:TAM protein secretion complex"/>
    <property type="evidence" value="ECO:0007669"/>
    <property type="project" value="TreeGrafter"/>
</dbReference>
<evidence type="ECO:0000256" key="1">
    <source>
        <dbReference type="ARBA" id="ARBA00004442"/>
    </source>
</evidence>
<dbReference type="InterPro" id="IPR000184">
    <property type="entry name" value="Bac_surfAg_D15"/>
</dbReference>
<evidence type="ECO:0000256" key="8">
    <source>
        <dbReference type="ARBA" id="ARBA00023237"/>
    </source>
</evidence>
<gene>
    <name evidence="14" type="ORF">RHP80_10010</name>
</gene>
<sequence length="893" mass="99366">MLATKKFKQSALAQSVRFILNVHDLNKLIYTSMLLGLTVSISYAQEINPSVAVSSSSQTQPTIDSNDLNNNVATSVSTTAPNQQDSLAILQQQAQSSKTIAEFKPIEFEDLENLPSTAVDSAMANEIYRVAEQAKAEAQATASRAPTSATSATTNPSQDLAQINQAPVNVDNLMQQIRSDSQINVQANTTGQTLERTSLQQASQPEEIKGFFKRIIDKIKPKRDLGGQSIPRITAEVKGAPTELAANIKAKLSSYSQEAFQDFNSSLPQLRNLSNQAAQAVGYYNAEFKFEKLSDSKVRVNVIPHEPVKIEEQNIDFTGPGASLPQFQVIRLVPEQDVGDILNHGKYEETKSRIATVASDNGFFDSYWRLHDVRVNQPQNTADINLKYETGERYQLGNVEFRMSDPSKKIPLDMDVLLSMTPWKEGDDYTFWRVNALANNLTNSRYFNYTLVDTIKPDPIQKPLELPPDLQALVDQDNQSQTLQQSPQQGKKVVSANEVTQNVVDEAEFAGTQASDNQDRALRLQRSEQKEQESERNQLENKAREEKKIPVIVTLNADRLNSIETGFGYGTDTGFRVRGQYRRAIVNSRGHSFDANMEVSQIRQAVDVRYNIPYKHPLNDYISIVGGFERELDNDIGPNVTLETQTAVIGAERIIKNPLGGWQQTYGVRYRVDSLNQRGTVDESSLPDAFKVPGSDPNQQALLFGYSVSKTSSNNNINPTKGFKQTYKLQVASDALISDANIIMPAAAWRAIYSVGENDDHQFVGRADLGYIFTNDFEKVPYNLRYFAGGDESIRGFDYKSLAPLEFGYKVGGQALAVGSLEYNYQFKEGWRAAVFSDFGNAYDKDFNTPTEYGVGVGIRWKSPVGPIRIDVASGISDPNHPIRLHFFIGPQL</sequence>
<evidence type="ECO:0000256" key="5">
    <source>
        <dbReference type="ARBA" id="ARBA00022692"/>
    </source>
</evidence>
<evidence type="ECO:0000256" key="3">
    <source>
        <dbReference type="ARBA" id="ARBA00015419"/>
    </source>
</evidence>
<dbReference type="RefSeq" id="WP_310864693.1">
    <property type="nucleotide sequence ID" value="NZ_CP134206.1"/>
</dbReference>
<dbReference type="Pfam" id="PF01103">
    <property type="entry name" value="Omp85"/>
    <property type="match status" value="1"/>
</dbReference>
<dbReference type="InterPro" id="IPR039910">
    <property type="entry name" value="D15-like"/>
</dbReference>
<evidence type="ECO:0000259" key="13">
    <source>
        <dbReference type="Pfam" id="PF17243"/>
    </source>
</evidence>
<feature type="domain" description="Bacterial surface antigen (D15)" evidence="12">
    <location>
        <begin position="589"/>
        <end position="890"/>
    </location>
</feature>
<organism evidence="14 15">
    <name type="scientific">Acinetobacter soli</name>
    <dbReference type="NCBI Taxonomy" id="487316"/>
    <lineage>
        <taxon>Bacteria</taxon>
        <taxon>Pseudomonadati</taxon>
        <taxon>Pseudomonadota</taxon>
        <taxon>Gammaproteobacteria</taxon>
        <taxon>Moraxellales</taxon>
        <taxon>Moraxellaceae</taxon>
        <taxon>Acinetobacter</taxon>
    </lineage>
</organism>
<reference evidence="14" key="1">
    <citation type="submission" date="2023-09" db="EMBL/GenBank/DDBJ databases">
        <title>Acinetobacter soli.</title>
        <authorList>
            <person name="Kim B."/>
            <person name="Kim D."/>
            <person name="Park D."/>
        </authorList>
    </citation>
    <scope>NUCLEOTIDE SEQUENCE</scope>
    <source>
        <strain evidence="14">2023.05</strain>
    </source>
</reference>
<dbReference type="Pfam" id="PF17243">
    <property type="entry name" value="POTRA_TamA_1"/>
    <property type="match status" value="1"/>
</dbReference>
<name>A0AB38YTF2_9GAMM</name>
<keyword evidence="6" id="KW-0732">Signal</keyword>
<dbReference type="Gene3D" id="3.10.20.310">
    <property type="entry name" value="membrane protein fhac"/>
    <property type="match status" value="3"/>
</dbReference>
<evidence type="ECO:0000256" key="10">
    <source>
        <dbReference type="ARBA" id="ARBA00093548"/>
    </source>
</evidence>
<protein>
    <recommendedName>
        <fullName evidence="3">Translocation and assembly module subunit TamA</fullName>
    </recommendedName>
    <alternativeName>
        <fullName evidence="9">Autotransporter assembly factor TamA</fullName>
    </alternativeName>
</protein>
<evidence type="ECO:0000256" key="2">
    <source>
        <dbReference type="ARBA" id="ARBA00010248"/>
    </source>
</evidence>
<proteinExistence type="inferred from homology"/>
<evidence type="ECO:0000313" key="14">
    <source>
        <dbReference type="EMBL" id="WND04559.1"/>
    </source>
</evidence>
<comment type="subunit">
    <text evidence="10">Interacts with TamB to form the translocation and assembly module (TAM).</text>
</comment>
<dbReference type="GO" id="GO:0009279">
    <property type="term" value="C:cell outer membrane"/>
    <property type="evidence" value="ECO:0007669"/>
    <property type="project" value="UniProtKB-SubCell"/>
</dbReference>
<dbReference type="Gene3D" id="2.40.160.50">
    <property type="entry name" value="membrane protein fhac: a member of the omp85/tpsb transporter family"/>
    <property type="match status" value="1"/>
</dbReference>
<dbReference type="Proteomes" id="UP001256400">
    <property type="component" value="Chromosome"/>
</dbReference>
<feature type="region of interest" description="Disordered" evidence="11">
    <location>
        <begin position="55"/>
        <end position="79"/>
    </location>
</feature>
<accession>A0AB38YTF2</accession>
<feature type="compositionally biased region" description="Low complexity" evidence="11">
    <location>
        <begin position="139"/>
        <end position="154"/>
    </location>
</feature>
<feature type="region of interest" description="Disordered" evidence="11">
    <location>
        <begin position="139"/>
        <end position="160"/>
    </location>
</feature>
<dbReference type="AlphaFoldDB" id="A0AB38YTF2"/>
<keyword evidence="8" id="KW-0998">Cell outer membrane</keyword>
<dbReference type="EMBL" id="CP134206">
    <property type="protein sequence ID" value="WND04559.1"/>
    <property type="molecule type" value="Genomic_DNA"/>
</dbReference>
<evidence type="ECO:0000259" key="12">
    <source>
        <dbReference type="Pfam" id="PF01103"/>
    </source>
</evidence>
<evidence type="ECO:0000256" key="6">
    <source>
        <dbReference type="ARBA" id="ARBA00022729"/>
    </source>
</evidence>
<evidence type="ECO:0000256" key="4">
    <source>
        <dbReference type="ARBA" id="ARBA00022452"/>
    </source>
</evidence>
<dbReference type="GO" id="GO:0009306">
    <property type="term" value="P:protein secretion"/>
    <property type="evidence" value="ECO:0007669"/>
    <property type="project" value="TreeGrafter"/>
</dbReference>
<dbReference type="InterPro" id="IPR035243">
    <property type="entry name" value="TamA_POTRA_Dom_1"/>
</dbReference>
<evidence type="ECO:0000256" key="7">
    <source>
        <dbReference type="ARBA" id="ARBA00023136"/>
    </source>
</evidence>
<keyword evidence="4" id="KW-1134">Transmembrane beta strand</keyword>
<comment type="subcellular location">
    <subcellularLocation>
        <location evidence="1">Cell outer membrane</location>
    </subcellularLocation>
</comment>
<comment type="similarity">
    <text evidence="2">Belongs to the TamA family.</text>
</comment>
<keyword evidence="5" id="KW-0812">Transmembrane</keyword>
<evidence type="ECO:0000256" key="9">
    <source>
        <dbReference type="ARBA" id="ARBA00033063"/>
    </source>
</evidence>
<keyword evidence="7" id="KW-0472">Membrane</keyword>
<evidence type="ECO:0000313" key="15">
    <source>
        <dbReference type="Proteomes" id="UP001256400"/>
    </source>
</evidence>
<feature type="compositionally biased region" description="Basic and acidic residues" evidence="11">
    <location>
        <begin position="517"/>
        <end position="543"/>
    </location>
</feature>
<feature type="domain" description="TamA POTRA" evidence="13">
    <location>
        <begin position="236"/>
        <end position="301"/>
    </location>
</feature>